<gene>
    <name evidence="1" type="ORF">DLJ46_32105</name>
</gene>
<sequence length="203" mass="22289">MTAGQRRRCFGLLRSAGDVWACVLEVNAWRRRRGDVPLVGYQELCRELAVSGPGTFAELDTTGARSVLRRFSDAWFAAVKRRNNGDGSAGFPRRRRGLVPVRWYHGTFTLQGRRVRIPTARGTTPLWVRLARDLPYPVEQVRSVALLCEGGRLFLDVTAEVPVALYLPGEGPDPGRVAGVDLGIIHPFAVAGPDGEGLLVSVR</sequence>
<comment type="caution">
    <text evidence="1">The sequence shown here is derived from an EMBL/GenBank/DDBJ whole genome shotgun (WGS) entry which is preliminary data.</text>
</comment>
<dbReference type="Proteomes" id="UP000245683">
    <property type="component" value="Unassembled WGS sequence"/>
</dbReference>
<keyword evidence="2" id="KW-1185">Reference proteome</keyword>
<name>A0A317JR82_9ACTN</name>
<evidence type="ECO:0000313" key="1">
    <source>
        <dbReference type="EMBL" id="PWU43307.1"/>
    </source>
</evidence>
<reference evidence="2" key="1">
    <citation type="submission" date="2018-05" db="EMBL/GenBank/DDBJ databases">
        <title>Micromonospora globispora sp. nov. and Micromonospora rugosa sp. nov., isolated from marine sediment.</title>
        <authorList>
            <person name="Carro L."/>
            <person name="Aysel V."/>
            <person name="Cetin D."/>
            <person name="Igual J.M."/>
            <person name="Klenk H.-P."/>
            <person name="Trujillo M.E."/>
            <person name="Sahin N."/>
        </authorList>
    </citation>
    <scope>NUCLEOTIDE SEQUENCE [LARGE SCALE GENOMIC DNA]</scope>
    <source>
        <strain evidence="2">S2904</strain>
    </source>
</reference>
<accession>A0A317JR82</accession>
<protein>
    <submittedName>
        <fullName evidence="1">Uncharacterized protein</fullName>
    </submittedName>
</protein>
<feature type="non-terminal residue" evidence="1">
    <location>
        <position position="203"/>
    </location>
</feature>
<dbReference type="AlphaFoldDB" id="A0A317JR82"/>
<evidence type="ECO:0000313" key="2">
    <source>
        <dbReference type="Proteomes" id="UP000245683"/>
    </source>
</evidence>
<proteinExistence type="predicted"/>
<organism evidence="1 2">
    <name type="scientific">Micromonospora globispora</name>
    <dbReference type="NCBI Taxonomy" id="1450148"/>
    <lineage>
        <taxon>Bacteria</taxon>
        <taxon>Bacillati</taxon>
        <taxon>Actinomycetota</taxon>
        <taxon>Actinomycetes</taxon>
        <taxon>Micromonosporales</taxon>
        <taxon>Micromonosporaceae</taxon>
        <taxon>Micromonospora</taxon>
    </lineage>
</organism>
<dbReference type="EMBL" id="QGSV01000460">
    <property type="protein sequence ID" value="PWU43307.1"/>
    <property type="molecule type" value="Genomic_DNA"/>
</dbReference>